<sequence length="1286" mass="143350">HHEVKALDITENLNKKSAMQCLAAGLDGGADGCRPFLAQLSLPVPLRPILLLHSSSRFQFLATPLFLFAITLLALSLLASHALSRTPIHRLGYVGPRGRRYFSWNESTTGVCGGRFFDWWIFGGSVWMRALLGCWDAMYGIIGIGGGGGRGNESGSGGGNIFARFGIAKTASRTNEVERTFDAATASEEGKTNQPGGSLGILGYDTSLGAHGPLVLAPLRASVLILGWLSASSFMAMTHHELARWMQMSAASYGDKVTLFALYTTRGIQSVMDTGNEVLGGIHTKDPVMNILLPTIIYASVVVASAELSLYALGTLITKLRLYVPRGVSDPGGPRSRKIRRMPKWKEGKIHSLPKNLLSGDNDDVNSRQWRCAVAHDSHRDTDAKFFTAISQNLNQSSGLTGEPFGRQIWTTLSAQPLMGKGETEDDLENILTKEFLITPAKLQNETKHNSEEKLGEVIAEKSKQSDIIGNFLQILLKSDKQAQPTDQNSERAKDDRNRLIQVLSSGGRCALAFDPSKNPNSCDQLFRAQMITSYLEKRSGALPDDISYLLVNKPEGDAENNLPKSAMEAARRGIAFYSMLQTADGHFAGDYGGPHFLLPGLVVAWYVMGRPSVMISPSQQALMLHYLMVHQQEDGGWGTHIESPSTMFGTVICYLAVRLLGGNKDEEWIKNGREFIQKEGGAVMTSSWAKFWLCLLGCMDWKGHNSVPPEMWLLPNWFPFHPGRLWCHCRMVYLPMGYLYGSRFIYSHAETDPLIKELRKEVWYCLFTLIYTIILLEMLRQLFSTLPVDPPKLYCEPYDAIHWDSTRHLVADMDNYSPIPAFMKFAQNCLSYYENWTAFRPFRDAARKAGLNFCLEYMKAEDLQTNYVDIGPVNKALNMVSAFHAANNDINDQAVRNHMMRVPDYLWVAEDGMKMQGYNGSQCWDTSFAIQAVRECDLLDEFPLMSAKVWAYLERTQILSTDTSRSSPAHLFEAPDYRDKFYRHVSKGGWPFSTSAHGWPISDCTGEALKGVLALMNSPVVMAAVEKGLLKGMEPCRLYDAVNVILTLQNEDGGWATYENNRGFGWYEELNPSEVFGDIMIDYSYVECSMASLTALAEFHDKFPHHRSQEITFAIRRGAEFIKSIQRDDGSWYGSWACCFCYGCWFGIEGLIKAGESHLSSAIQKCCEFLLSQQRPNGGWGEDFTSCYDKDYAENGMLSYGDDGSGVVSTAWALMALSEAKCSDVAAIRKGVQYLMSRQLECGDWPQEGISGVFNRACGITYTAYRNVFPIWALGRCSKLLGEDH</sequence>
<dbReference type="PANTHER" id="PTHR11764:SF20">
    <property type="entry name" value="LANOSTEROL SYNTHASE"/>
    <property type="match status" value="1"/>
</dbReference>
<evidence type="ECO:0000313" key="6">
    <source>
        <dbReference type="EMBL" id="KAL3823508.1"/>
    </source>
</evidence>
<gene>
    <name evidence="6" type="ORF">ACHAXA_010830</name>
</gene>
<evidence type="ECO:0000259" key="4">
    <source>
        <dbReference type="Pfam" id="PF13243"/>
    </source>
</evidence>
<protein>
    <recommendedName>
        <fullName evidence="8">Cycloartenol synthase</fullName>
    </recommendedName>
</protein>
<dbReference type="InterPro" id="IPR018333">
    <property type="entry name" value="Squalene_cyclase"/>
</dbReference>
<accession>A0ABD3SG93</accession>
<dbReference type="NCBIfam" id="TIGR01787">
    <property type="entry name" value="squalene_cyclas"/>
    <property type="match status" value="1"/>
</dbReference>
<evidence type="ECO:0000256" key="2">
    <source>
        <dbReference type="ARBA" id="ARBA00022737"/>
    </source>
</evidence>
<evidence type="ECO:0008006" key="8">
    <source>
        <dbReference type="Google" id="ProtNLM"/>
    </source>
</evidence>
<reference evidence="6 7" key="1">
    <citation type="submission" date="2024-10" db="EMBL/GenBank/DDBJ databases">
        <title>Updated reference genomes for cyclostephanoid diatoms.</title>
        <authorList>
            <person name="Roberts W.R."/>
            <person name="Alverson A.J."/>
        </authorList>
    </citation>
    <scope>NUCLEOTIDE SEQUENCE [LARGE SCALE GENOMIC DNA]</scope>
    <source>
        <strain evidence="6 7">AJA228-03</strain>
    </source>
</reference>
<dbReference type="InterPro" id="IPR032696">
    <property type="entry name" value="SQ_cyclase_C"/>
</dbReference>
<evidence type="ECO:0000256" key="1">
    <source>
        <dbReference type="ARBA" id="ARBA00009755"/>
    </source>
</evidence>
<keyword evidence="3" id="KW-1133">Transmembrane helix</keyword>
<dbReference type="SFLD" id="SFLDG01016">
    <property type="entry name" value="Prenyltransferase_Like_2"/>
    <property type="match status" value="1"/>
</dbReference>
<keyword evidence="3" id="KW-0472">Membrane</keyword>
<dbReference type="InterPro" id="IPR008930">
    <property type="entry name" value="Terpenoid_cyclase/PrenylTrfase"/>
</dbReference>
<keyword evidence="3" id="KW-0812">Transmembrane</keyword>
<dbReference type="EMBL" id="JALLPB020000036">
    <property type="protein sequence ID" value="KAL3823508.1"/>
    <property type="molecule type" value="Genomic_DNA"/>
</dbReference>
<dbReference type="PANTHER" id="PTHR11764">
    <property type="entry name" value="TERPENE CYCLASE/MUTASE FAMILY MEMBER"/>
    <property type="match status" value="1"/>
</dbReference>
<evidence type="ECO:0000313" key="7">
    <source>
        <dbReference type="Proteomes" id="UP001530377"/>
    </source>
</evidence>
<feature type="domain" description="Squalene cyclase C-terminal" evidence="4">
    <location>
        <begin position="922"/>
        <end position="1278"/>
    </location>
</feature>
<dbReference type="InterPro" id="IPR032697">
    <property type="entry name" value="SQ_cyclase_N"/>
</dbReference>
<comment type="similarity">
    <text evidence="1">Belongs to the terpene cyclase/mutase family.</text>
</comment>
<name>A0ABD3SG93_9STRA</name>
<keyword evidence="2" id="KW-0677">Repeat</keyword>
<dbReference type="Pfam" id="PF13249">
    <property type="entry name" value="SQHop_cyclase_N"/>
    <property type="match status" value="1"/>
</dbReference>
<dbReference type="SUPFAM" id="SSF48239">
    <property type="entry name" value="Terpenoid cyclases/Protein prenyltransferases"/>
    <property type="match status" value="2"/>
</dbReference>
<keyword evidence="7" id="KW-1185">Reference proteome</keyword>
<evidence type="ECO:0000256" key="3">
    <source>
        <dbReference type="SAM" id="Phobius"/>
    </source>
</evidence>
<dbReference type="GO" id="GO:0008610">
    <property type="term" value="P:lipid biosynthetic process"/>
    <property type="evidence" value="ECO:0007669"/>
    <property type="project" value="UniProtKB-ARBA"/>
</dbReference>
<dbReference type="Proteomes" id="UP001530377">
    <property type="component" value="Unassembled WGS sequence"/>
</dbReference>
<feature type="transmembrane region" description="Helical" evidence="3">
    <location>
        <begin position="296"/>
        <end position="317"/>
    </location>
</feature>
<proteinExistence type="inferred from homology"/>
<dbReference type="CDD" id="cd02892">
    <property type="entry name" value="SQCY_1"/>
    <property type="match status" value="1"/>
</dbReference>
<organism evidence="6 7">
    <name type="scientific">Cyclostephanos tholiformis</name>
    <dbReference type="NCBI Taxonomy" id="382380"/>
    <lineage>
        <taxon>Eukaryota</taxon>
        <taxon>Sar</taxon>
        <taxon>Stramenopiles</taxon>
        <taxon>Ochrophyta</taxon>
        <taxon>Bacillariophyta</taxon>
        <taxon>Coscinodiscophyceae</taxon>
        <taxon>Thalassiosirophycidae</taxon>
        <taxon>Stephanodiscales</taxon>
        <taxon>Stephanodiscaceae</taxon>
        <taxon>Cyclostephanos</taxon>
    </lineage>
</organism>
<dbReference type="Pfam" id="PF13243">
    <property type="entry name" value="SQHop_cyclase_C"/>
    <property type="match status" value="1"/>
</dbReference>
<evidence type="ECO:0000259" key="5">
    <source>
        <dbReference type="Pfam" id="PF13249"/>
    </source>
</evidence>
<feature type="transmembrane region" description="Helical" evidence="3">
    <location>
        <begin position="58"/>
        <end position="80"/>
    </location>
</feature>
<dbReference type="Gene3D" id="1.50.10.20">
    <property type="match status" value="2"/>
</dbReference>
<comment type="caution">
    <text evidence="6">The sequence shown here is derived from an EMBL/GenBank/DDBJ whole genome shotgun (WGS) entry which is preliminary data.</text>
</comment>
<feature type="domain" description="Squalene cyclase N-terminal" evidence="5">
    <location>
        <begin position="617"/>
        <end position="910"/>
    </location>
</feature>
<feature type="non-terminal residue" evidence="6">
    <location>
        <position position="1"/>
    </location>
</feature>